<feature type="compositionally biased region" description="Polar residues" evidence="2">
    <location>
        <begin position="483"/>
        <end position="498"/>
    </location>
</feature>
<dbReference type="PANTHER" id="PTHR14926">
    <property type="entry name" value="M-PHASE PHOSPHOPROTEIN 9"/>
    <property type="match status" value="1"/>
</dbReference>
<reference evidence="3" key="2">
    <citation type="submission" date="2025-08" db="UniProtKB">
        <authorList>
            <consortium name="Ensembl"/>
        </authorList>
    </citation>
    <scope>IDENTIFICATION</scope>
</reference>
<dbReference type="GO" id="GO:0005814">
    <property type="term" value="C:centriole"/>
    <property type="evidence" value="ECO:0007669"/>
    <property type="project" value="TreeGrafter"/>
</dbReference>
<dbReference type="PANTHER" id="PTHR14926:SF1">
    <property type="entry name" value="M-PHASE PHOSPHOPROTEIN 9"/>
    <property type="match status" value="1"/>
</dbReference>
<sequence>MSEVSGLTYWRLDESELYCPLPDSFDSGADLLLQEASISLTSPEEQKLSLREIYHNKQRTESKRTDWDLSRTCSPTSPQVLTLDPTVHLRQSDRTSGFTSPSHFSSPSYPTLPHLYSRVGTPCTPVSPACMAEGSANPGDTDCPSNASSLSVTAPTPAMVASAQIKLAPSSPSTSKPLVLPSSQQHKALATQDSKDEGSHTHTSNLMKLAVSGKHTHSHTLSRGNPRMEKAASLEDPVVVSLLRENLREKHCRHVADLKAYYEAEIKLLRDKLDLRDLPHDLEQSNRTLRQRCAQLERALSEASSCIQELENKNSILEKQLADWPMRYDTACSTATSLQQRLDGSRRSVREKDASAGRLRTRVRQLEEALENACRETEEKEARREREYKMLQDLLGEYDSLRKEHEGVKDNLVSSENQLFDANEQVSRLKRVICKMESQVNQLDYVNQARSRQAVHNHTQSSGAGLYHHPDLLLSPSKHPRQPESTYRISPCPQTDQSHSIRKSPLPQTDQSQSYRKSPCPQTDQSGNSGHTGSRRCSSPPESEQPQNQGGGVREARGPLTPLMRALIELEETRTTEGRAPWLGSRRPTVGLLERNHREPQTQDRDRAMEDVAGLETGMSGTVRGVPLLRAQRSLSPEGHRSSSLPPRTQRTTFPPTTPSKRETLMMPLSAKSSPKRCPAENYSTAFGNPPPRQQLHNRFDVALDQRRHSFHNSSPRKRLFPEASQRSSGGSVESSGSVDPQEGVFGLGWQEQRTVGSCSDLQDPGTDLQTRLHSLADAERMLDELTMEKQQIESALSRMPGSGGRVSLQTRLDEVALENRLERVNRDLGSIRMTLKRFHVLRSSAKI</sequence>
<accession>A0A8C7P2T9</accession>
<evidence type="ECO:0008006" key="5">
    <source>
        <dbReference type="Google" id="ProtNLM"/>
    </source>
</evidence>
<evidence type="ECO:0000313" key="3">
    <source>
        <dbReference type="Ensembl" id="ENSOMYP00000016555.2"/>
    </source>
</evidence>
<proteinExistence type="predicted"/>
<dbReference type="AlphaFoldDB" id="A0A8C7P2T9"/>
<feature type="region of interest" description="Disordered" evidence="2">
    <location>
        <begin position="451"/>
        <end position="559"/>
    </location>
</feature>
<feature type="compositionally biased region" description="Polar residues" evidence="2">
    <location>
        <begin position="506"/>
        <end position="548"/>
    </location>
</feature>
<dbReference type="Gene3D" id="1.20.5.170">
    <property type="match status" value="1"/>
</dbReference>
<dbReference type="Ensembl" id="ENSOMYT00000018260.2">
    <property type="protein sequence ID" value="ENSOMYP00000016555.2"/>
    <property type="gene ID" value="ENSOMYG00000008135.2"/>
</dbReference>
<feature type="compositionally biased region" description="Polar residues" evidence="2">
    <location>
        <begin position="451"/>
        <end position="463"/>
    </location>
</feature>
<feature type="compositionally biased region" description="Polar residues" evidence="2">
    <location>
        <begin position="170"/>
        <end position="186"/>
    </location>
</feature>
<dbReference type="SUPFAM" id="SSF57997">
    <property type="entry name" value="Tropomyosin"/>
    <property type="match status" value="1"/>
</dbReference>
<dbReference type="InterPro" id="IPR026636">
    <property type="entry name" value="MPHOSPH9"/>
</dbReference>
<feature type="region of interest" description="Disordered" evidence="2">
    <location>
        <begin position="167"/>
        <end position="202"/>
    </location>
</feature>
<name>A0A8C7P2T9_ONCMY</name>
<dbReference type="Proteomes" id="UP000694395">
    <property type="component" value="Chromosome 12"/>
</dbReference>
<evidence type="ECO:0000313" key="4">
    <source>
        <dbReference type="Proteomes" id="UP000694395"/>
    </source>
</evidence>
<feature type="region of interest" description="Disordered" evidence="2">
    <location>
        <begin position="633"/>
        <end position="696"/>
    </location>
</feature>
<feature type="region of interest" description="Disordered" evidence="2">
    <location>
        <begin position="711"/>
        <end position="742"/>
    </location>
</feature>
<feature type="coiled-coil region" evidence="1">
    <location>
        <begin position="293"/>
        <end position="320"/>
    </location>
</feature>
<feature type="compositionally biased region" description="Low complexity" evidence="2">
    <location>
        <begin position="728"/>
        <end position="739"/>
    </location>
</feature>
<keyword evidence="1" id="KW-0175">Coiled coil</keyword>
<evidence type="ECO:0000256" key="1">
    <source>
        <dbReference type="SAM" id="Coils"/>
    </source>
</evidence>
<feature type="coiled-coil region" evidence="1">
    <location>
        <begin position="356"/>
        <end position="418"/>
    </location>
</feature>
<feature type="compositionally biased region" description="Low complexity" evidence="2">
    <location>
        <begin position="646"/>
        <end position="655"/>
    </location>
</feature>
<dbReference type="GeneTree" id="ENSGT00500000044984"/>
<reference evidence="3" key="1">
    <citation type="submission" date="2020-07" db="EMBL/GenBank/DDBJ databases">
        <title>A long reads based de novo assembly of the rainbow trout Arlee double haploid line genome.</title>
        <authorList>
            <person name="Gao G."/>
            <person name="Palti Y."/>
        </authorList>
    </citation>
    <scope>NUCLEOTIDE SEQUENCE [LARGE SCALE GENOMIC DNA]</scope>
</reference>
<protein>
    <recommendedName>
        <fullName evidence="5">M-phase phosphoprotein 9</fullName>
    </recommendedName>
</protein>
<keyword evidence="4" id="KW-1185">Reference proteome</keyword>
<evidence type="ECO:0000256" key="2">
    <source>
        <dbReference type="SAM" id="MobiDB-lite"/>
    </source>
</evidence>
<reference evidence="3" key="3">
    <citation type="submission" date="2025-09" db="UniProtKB">
        <authorList>
            <consortium name="Ensembl"/>
        </authorList>
    </citation>
    <scope>IDENTIFICATION</scope>
</reference>
<organism evidence="3 4">
    <name type="scientific">Oncorhynchus mykiss</name>
    <name type="common">Rainbow trout</name>
    <name type="synonym">Salmo gairdneri</name>
    <dbReference type="NCBI Taxonomy" id="8022"/>
    <lineage>
        <taxon>Eukaryota</taxon>
        <taxon>Metazoa</taxon>
        <taxon>Chordata</taxon>
        <taxon>Craniata</taxon>
        <taxon>Vertebrata</taxon>
        <taxon>Euteleostomi</taxon>
        <taxon>Actinopterygii</taxon>
        <taxon>Neopterygii</taxon>
        <taxon>Teleostei</taxon>
        <taxon>Protacanthopterygii</taxon>
        <taxon>Salmoniformes</taxon>
        <taxon>Salmonidae</taxon>
        <taxon>Salmoninae</taxon>
        <taxon>Oncorhynchus</taxon>
    </lineage>
</organism>
<gene>
    <name evidence="3" type="primary">LOC110537073</name>
</gene>